<keyword evidence="7" id="KW-0456">Lyase</keyword>
<evidence type="ECO:0000313" key="9">
    <source>
        <dbReference type="EMBL" id="PPR07220.1"/>
    </source>
</evidence>
<feature type="compositionally biased region" description="Low complexity" evidence="8">
    <location>
        <begin position="46"/>
        <end position="59"/>
    </location>
</feature>
<dbReference type="EMBL" id="NHTK01000493">
    <property type="protein sequence ID" value="PPR07220.1"/>
    <property type="molecule type" value="Genomic_DNA"/>
</dbReference>
<feature type="region of interest" description="Disordered" evidence="8">
    <location>
        <begin position="35"/>
        <end position="59"/>
    </location>
</feature>
<sequence>RNEIQQVPGYGVDVDEWVDEEEFIPRYNIAPRTNAPVIRRQNGGPSEDAQSGSSDAASSQSTKYIMQTMKWGLIPHWSKFENTSLNTINARAENLIEGHGMWTSIKGKKRCAIPCQGYYEWQTKGKHKQPFFTKRSDGQLLLMAGLYDSVVLEGATTGLCLSANANRDFSWLHDRQPVFLKNHDEVEQWLDTTSQTWTAQLAKMVQPLNDSTLPLECYAVPSDVGKIGKESPTFIEPVAKRKDGLEAMFSKQAAKATAATQPSTPTPSSHKRKKKDISSSPPSAHIVKQEVSDVSFQSELPPPEKKPKVEETSWSAKGKGKQASDSPRKNSKGGNPTITSFFKKEG</sequence>
<dbReference type="InterPro" id="IPR036590">
    <property type="entry name" value="SRAP-like"/>
</dbReference>
<dbReference type="GO" id="GO:0006508">
    <property type="term" value="P:proteolysis"/>
    <property type="evidence" value="ECO:0007669"/>
    <property type="project" value="UniProtKB-KW"/>
</dbReference>
<dbReference type="SUPFAM" id="SSF143081">
    <property type="entry name" value="BB1717-like"/>
    <property type="match status" value="1"/>
</dbReference>
<keyword evidence="6" id="KW-0238">DNA-binding</keyword>
<feature type="compositionally biased region" description="Low complexity" evidence="8">
    <location>
        <begin position="251"/>
        <end position="268"/>
    </location>
</feature>
<evidence type="ECO:0000313" key="10">
    <source>
        <dbReference type="Proteomes" id="UP000284842"/>
    </source>
</evidence>
<evidence type="ECO:0000256" key="1">
    <source>
        <dbReference type="ARBA" id="ARBA00008136"/>
    </source>
</evidence>
<proteinExistence type="inferred from homology"/>
<reference evidence="9 10" key="1">
    <citation type="journal article" date="2018" name="Evol. Lett.">
        <title>Horizontal gene cluster transfer increased hallucinogenic mushroom diversity.</title>
        <authorList>
            <person name="Reynolds H.T."/>
            <person name="Vijayakumar V."/>
            <person name="Gluck-Thaler E."/>
            <person name="Korotkin H.B."/>
            <person name="Matheny P.B."/>
            <person name="Slot J.C."/>
        </authorList>
    </citation>
    <scope>NUCLEOTIDE SEQUENCE [LARGE SCALE GENOMIC DNA]</scope>
    <source>
        <strain evidence="9 10">2629</strain>
    </source>
</reference>
<comment type="caution">
    <text evidence="9">The sequence shown here is derived from an EMBL/GenBank/DDBJ whole genome shotgun (WGS) entry which is preliminary data.</text>
</comment>
<dbReference type="GO" id="GO:0008233">
    <property type="term" value="F:peptidase activity"/>
    <property type="evidence" value="ECO:0007669"/>
    <property type="project" value="UniProtKB-KW"/>
</dbReference>
<dbReference type="STRING" id="181874.A0A409YW52"/>
<keyword evidence="4" id="KW-0378">Hydrolase</keyword>
<dbReference type="Proteomes" id="UP000284842">
    <property type="component" value="Unassembled WGS sequence"/>
</dbReference>
<comment type="similarity">
    <text evidence="1">Belongs to the SOS response-associated peptidase family.</text>
</comment>
<dbReference type="PANTHER" id="PTHR13604:SF0">
    <property type="entry name" value="ABASIC SITE PROCESSING PROTEIN HMCES"/>
    <property type="match status" value="1"/>
</dbReference>
<keyword evidence="3" id="KW-0227">DNA damage</keyword>
<accession>A0A409YW52</accession>
<evidence type="ECO:0000256" key="4">
    <source>
        <dbReference type="ARBA" id="ARBA00022801"/>
    </source>
</evidence>
<organism evidence="9 10">
    <name type="scientific">Panaeolus cyanescens</name>
    <dbReference type="NCBI Taxonomy" id="181874"/>
    <lineage>
        <taxon>Eukaryota</taxon>
        <taxon>Fungi</taxon>
        <taxon>Dikarya</taxon>
        <taxon>Basidiomycota</taxon>
        <taxon>Agaricomycotina</taxon>
        <taxon>Agaricomycetes</taxon>
        <taxon>Agaricomycetidae</taxon>
        <taxon>Agaricales</taxon>
        <taxon>Agaricineae</taxon>
        <taxon>Galeropsidaceae</taxon>
        <taxon>Panaeolus</taxon>
    </lineage>
</organism>
<evidence type="ECO:0000256" key="6">
    <source>
        <dbReference type="ARBA" id="ARBA00023125"/>
    </source>
</evidence>
<feature type="compositionally biased region" description="Basic and acidic residues" evidence="8">
    <location>
        <begin position="302"/>
        <end position="311"/>
    </location>
</feature>
<evidence type="ECO:0000256" key="2">
    <source>
        <dbReference type="ARBA" id="ARBA00022670"/>
    </source>
</evidence>
<name>A0A409YW52_9AGAR</name>
<evidence type="ECO:0008006" key="11">
    <source>
        <dbReference type="Google" id="ProtNLM"/>
    </source>
</evidence>
<feature type="region of interest" description="Disordered" evidence="8">
    <location>
        <begin position="251"/>
        <end position="346"/>
    </location>
</feature>
<dbReference type="AlphaFoldDB" id="A0A409YW52"/>
<gene>
    <name evidence="9" type="ORF">CVT24_010163</name>
</gene>
<dbReference type="OrthoDB" id="2111841at2759"/>
<dbReference type="GO" id="GO:0106300">
    <property type="term" value="P:protein-DNA covalent cross-linking repair"/>
    <property type="evidence" value="ECO:0007669"/>
    <property type="project" value="InterPro"/>
</dbReference>
<dbReference type="Gene3D" id="3.90.1680.10">
    <property type="entry name" value="SOS response associated peptidase-like"/>
    <property type="match status" value="1"/>
</dbReference>
<keyword evidence="10" id="KW-1185">Reference proteome</keyword>
<dbReference type="GO" id="GO:0003697">
    <property type="term" value="F:single-stranded DNA binding"/>
    <property type="evidence" value="ECO:0007669"/>
    <property type="project" value="InterPro"/>
</dbReference>
<evidence type="ECO:0000256" key="5">
    <source>
        <dbReference type="ARBA" id="ARBA00023124"/>
    </source>
</evidence>
<keyword evidence="5" id="KW-0190">Covalent protein-DNA linkage</keyword>
<dbReference type="GO" id="GO:0016829">
    <property type="term" value="F:lyase activity"/>
    <property type="evidence" value="ECO:0007669"/>
    <property type="project" value="UniProtKB-KW"/>
</dbReference>
<dbReference type="Pfam" id="PF02586">
    <property type="entry name" value="SRAP"/>
    <property type="match status" value="1"/>
</dbReference>
<evidence type="ECO:0000256" key="3">
    <source>
        <dbReference type="ARBA" id="ARBA00022763"/>
    </source>
</evidence>
<evidence type="ECO:0000256" key="7">
    <source>
        <dbReference type="ARBA" id="ARBA00023239"/>
    </source>
</evidence>
<dbReference type="InParanoid" id="A0A409YW52"/>
<feature type="non-terminal residue" evidence="9">
    <location>
        <position position="1"/>
    </location>
</feature>
<dbReference type="PANTHER" id="PTHR13604">
    <property type="entry name" value="DC12-RELATED"/>
    <property type="match status" value="1"/>
</dbReference>
<evidence type="ECO:0000256" key="8">
    <source>
        <dbReference type="SAM" id="MobiDB-lite"/>
    </source>
</evidence>
<protein>
    <recommendedName>
        <fullName evidence="11">DUF159-domain-containing protein</fullName>
    </recommendedName>
</protein>
<dbReference type="InterPro" id="IPR003738">
    <property type="entry name" value="SRAP"/>
</dbReference>
<keyword evidence="2" id="KW-0645">Protease</keyword>